<gene>
    <name evidence="1" type="ORF">METZ01_LOCUS415629</name>
</gene>
<evidence type="ECO:0000313" key="1">
    <source>
        <dbReference type="EMBL" id="SVD62775.1"/>
    </source>
</evidence>
<accession>A0A382WWQ8</accession>
<feature type="non-terminal residue" evidence="1">
    <location>
        <position position="26"/>
    </location>
</feature>
<dbReference type="EMBL" id="UINC01162814">
    <property type="protein sequence ID" value="SVD62775.1"/>
    <property type="molecule type" value="Genomic_DNA"/>
</dbReference>
<protein>
    <submittedName>
        <fullName evidence="1">Uncharacterized protein</fullName>
    </submittedName>
</protein>
<name>A0A382WWQ8_9ZZZZ</name>
<organism evidence="1">
    <name type="scientific">marine metagenome</name>
    <dbReference type="NCBI Taxonomy" id="408172"/>
    <lineage>
        <taxon>unclassified sequences</taxon>
        <taxon>metagenomes</taxon>
        <taxon>ecological metagenomes</taxon>
    </lineage>
</organism>
<dbReference type="AlphaFoldDB" id="A0A382WWQ8"/>
<proteinExistence type="predicted"/>
<sequence>MKIRIEWTILFLLLQAQNRHDRHMPG</sequence>
<reference evidence="1" key="1">
    <citation type="submission" date="2018-05" db="EMBL/GenBank/DDBJ databases">
        <authorList>
            <person name="Lanie J.A."/>
            <person name="Ng W.-L."/>
            <person name="Kazmierczak K.M."/>
            <person name="Andrzejewski T.M."/>
            <person name="Davidsen T.M."/>
            <person name="Wayne K.J."/>
            <person name="Tettelin H."/>
            <person name="Glass J.I."/>
            <person name="Rusch D."/>
            <person name="Podicherti R."/>
            <person name="Tsui H.-C.T."/>
            <person name="Winkler M.E."/>
        </authorList>
    </citation>
    <scope>NUCLEOTIDE SEQUENCE</scope>
</reference>